<dbReference type="PRINTS" id="PR00413">
    <property type="entry name" value="HADHALOGNASE"/>
</dbReference>
<comment type="cofactor">
    <cofactor evidence="1">
        <name>Mg(2+)</name>
        <dbReference type="ChEBI" id="CHEBI:18420"/>
    </cofactor>
</comment>
<gene>
    <name evidence="4" type="ORF">PHYEVI_LOCUS7101</name>
</gene>
<accession>A0A9N9TL18</accession>
<evidence type="ECO:0000256" key="1">
    <source>
        <dbReference type="ARBA" id="ARBA00001946"/>
    </source>
</evidence>
<dbReference type="EMBL" id="OU900096">
    <property type="protein sequence ID" value="CAG9860752.1"/>
    <property type="molecule type" value="Genomic_DNA"/>
</dbReference>
<evidence type="ECO:0000256" key="3">
    <source>
        <dbReference type="ARBA" id="ARBA00022842"/>
    </source>
</evidence>
<keyword evidence="3" id="KW-0460">Magnesium</keyword>
<dbReference type="InterPro" id="IPR041492">
    <property type="entry name" value="HAD_2"/>
</dbReference>
<proteinExistence type="predicted"/>
<protein>
    <recommendedName>
        <fullName evidence="6">N-acylneuraminate-9-phosphatase</fullName>
    </recommendedName>
</protein>
<dbReference type="AlphaFoldDB" id="A0A9N9TL18"/>
<dbReference type="InterPro" id="IPR006439">
    <property type="entry name" value="HAD-SF_hydro_IA"/>
</dbReference>
<dbReference type="NCBIfam" id="TIGR02253">
    <property type="entry name" value="CTE7"/>
    <property type="match status" value="1"/>
</dbReference>
<dbReference type="GO" id="GO:0046380">
    <property type="term" value="P:N-acetylneuraminate biosynthetic process"/>
    <property type="evidence" value="ECO:0007669"/>
    <property type="project" value="TreeGrafter"/>
</dbReference>
<dbReference type="Gene3D" id="3.40.50.1000">
    <property type="entry name" value="HAD superfamily/HAD-like"/>
    <property type="match status" value="1"/>
</dbReference>
<dbReference type="InterPro" id="IPR036412">
    <property type="entry name" value="HAD-like_sf"/>
</dbReference>
<dbReference type="OrthoDB" id="1694274at2759"/>
<dbReference type="InterPro" id="IPR023214">
    <property type="entry name" value="HAD_sf"/>
</dbReference>
<evidence type="ECO:0000256" key="2">
    <source>
        <dbReference type="ARBA" id="ARBA00022801"/>
    </source>
</evidence>
<dbReference type="Gene3D" id="1.20.120.710">
    <property type="entry name" value="Haloacid dehalogenase hydrolase-like domain"/>
    <property type="match status" value="1"/>
</dbReference>
<dbReference type="PANTHER" id="PTHR46470">
    <property type="entry name" value="N-ACYLNEURAMINATE-9-PHOSPHATASE"/>
    <property type="match status" value="1"/>
</dbReference>
<dbReference type="NCBIfam" id="TIGR01549">
    <property type="entry name" value="HAD-SF-IA-v1"/>
    <property type="match status" value="1"/>
</dbReference>
<dbReference type="SFLD" id="SFLDG01129">
    <property type="entry name" value="C1.5:_HAD__Beta-PGM__Phosphata"/>
    <property type="match status" value="1"/>
</dbReference>
<dbReference type="GO" id="GO:0050124">
    <property type="term" value="F:N-acylneuraminate-9-phosphatase activity"/>
    <property type="evidence" value="ECO:0007669"/>
    <property type="project" value="TreeGrafter"/>
</dbReference>
<dbReference type="SUPFAM" id="SSF56784">
    <property type="entry name" value="HAD-like"/>
    <property type="match status" value="1"/>
</dbReference>
<evidence type="ECO:0008006" key="6">
    <source>
        <dbReference type="Google" id="ProtNLM"/>
    </source>
</evidence>
<organism evidence="4 5">
    <name type="scientific">Phyllotreta striolata</name>
    <name type="common">Striped flea beetle</name>
    <name type="synonym">Crioceris striolata</name>
    <dbReference type="NCBI Taxonomy" id="444603"/>
    <lineage>
        <taxon>Eukaryota</taxon>
        <taxon>Metazoa</taxon>
        <taxon>Ecdysozoa</taxon>
        <taxon>Arthropoda</taxon>
        <taxon>Hexapoda</taxon>
        <taxon>Insecta</taxon>
        <taxon>Pterygota</taxon>
        <taxon>Neoptera</taxon>
        <taxon>Endopterygota</taxon>
        <taxon>Coleoptera</taxon>
        <taxon>Polyphaga</taxon>
        <taxon>Cucujiformia</taxon>
        <taxon>Chrysomeloidea</taxon>
        <taxon>Chrysomelidae</taxon>
        <taxon>Galerucinae</taxon>
        <taxon>Alticini</taxon>
        <taxon>Phyllotreta</taxon>
    </lineage>
</organism>
<reference evidence="4" key="1">
    <citation type="submission" date="2022-01" db="EMBL/GenBank/DDBJ databases">
        <authorList>
            <person name="King R."/>
        </authorList>
    </citation>
    <scope>NUCLEOTIDE SEQUENCE</scope>
</reference>
<dbReference type="PANTHER" id="PTHR46470:SF3">
    <property type="entry name" value="N-ACYLNEURAMINATE-9-PHOSPHATASE"/>
    <property type="match status" value="1"/>
</dbReference>
<dbReference type="InterPro" id="IPR011950">
    <property type="entry name" value="HAD-SF_hydro_IA_CTE7"/>
</dbReference>
<name>A0A9N9TL18_PHYSR</name>
<keyword evidence="2" id="KW-0378">Hydrolase</keyword>
<dbReference type="SFLD" id="SFLDS00003">
    <property type="entry name" value="Haloacid_Dehalogenase"/>
    <property type="match status" value="1"/>
</dbReference>
<dbReference type="InterPro" id="IPR051400">
    <property type="entry name" value="HAD-like_hydrolase"/>
</dbReference>
<keyword evidence="5" id="KW-1185">Reference proteome</keyword>
<sequence length="265" mass="30629">MEKRNINKVCAIFFDLDNTLIETRKADEQTCNKLLEILYKQFLLPRDSAKEICNKYLKLFRKCPENCSMGLHEWRQLLWAKALGENHQHLANDIYVRWLELRYKYLSIKAEIRSMLTFLSDKYLLALITNGTSNAQWEKIEKLNLKHFFDLILVSGDQPWEKPQPEIFLDACDNLGIEPHQVIMVGDKLETDILGGINSKLAANVWIPIEGQRLLDDDPAPDFILENVTELVYLMAKINKPENPMVNRLQVSDMEDCNSNGSDGS</sequence>
<dbReference type="Pfam" id="PF13419">
    <property type="entry name" value="HAD_2"/>
    <property type="match status" value="1"/>
</dbReference>
<evidence type="ECO:0000313" key="4">
    <source>
        <dbReference type="EMBL" id="CAG9860752.1"/>
    </source>
</evidence>
<dbReference type="Proteomes" id="UP001153712">
    <property type="component" value="Chromosome 3"/>
</dbReference>
<evidence type="ECO:0000313" key="5">
    <source>
        <dbReference type="Proteomes" id="UP001153712"/>
    </source>
</evidence>